<keyword evidence="6" id="KW-1185">Reference proteome</keyword>
<dbReference type="GO" id="GO:0008840">
    <property type="term" value="F:4-hydroxy-tetrahydrodipicolinate synthase activity"/>
    <property type="evidence" value="ECO:0007669"/>
    <property type="project" value="TreeGrafter"/>
</dbReference>
<reference evidence="6" key="1">
    <citation type="submission" date="2016-11" db="EMBL/GenBank/DDBJ databases">
        <authorList>
            <person name="Varghese N."/>
            <person name="Submissions S."/>
        </authorList>
    </citation>
    <scope>NUCLEOTIDE SEQUENCE [LARGE SCALE GENOMIC DNA]</scope>
    <source>
        <strain evidence="6">DSM 9756</strain>
    </source>
</reference>
<dbReference type="CDD" id="cd00408">
    <property type="entry name" value="DHDPS-like"/>
    <property type="match status" value="1"/>
</dbReference>
<keyword evidence="2 3" id="KW-0456">Lyase</keyword>
<dbReference type="InterPro" id="IPR002220">
    <property type="entry name" value="DapA-like"/>
</dbReference>
<comment type="similarity">
    <text evidence="1 3">Belongs to the DapA family.</text>
</comment>
<dbReference type="Gene3D" id="3.20.20.70">
    <property type="entry name" value="Aldolase class I"/>
    <property type="match status" value="1"/>
</dbReference>
<dbReference type="SMART" id="SM01130">
    <property type="entry name" value="DHDPS"/>
    <property type="match status" value="1"/>
</dbReference>
<dbReference type="EMBL" id="FQVB01000037">
    <property type="protein sequence ID" value="SHG02750.1"/>
    <property type="molecule type" value="Genomic_DNA"/>
</dbReference>
<dbReference type="InterPro" id="IPR013785">
    <property type="entry name" value="Aldolase_TIM"/>
</dbReference>
<dbReference type="STRING" id="1121391.SAMN02745206_03128"/>
<dbReference type="GO" id="GO:0005829">
    <property type="term" value="C:cytosol"/>
    <property type="evidence" value="ECO:0007669"/>
    <property type="project" value="TreeGrafter"/>
</dbReference>
<proteinExistence type="inferred from homology"/>
<dbReference type="SUPFAM" id="SSF51569">
    <property type="entry name" value="Aldolase"/>
    <property type="match status" value="1"/>
</dbReference>
<name>A0A1M5GG39_9BACT</name>
<evidence type="ECO:0000313" key="5">
    <source>
        <dbReference type="EMBL" id="SHG02750.1"/>
    </source>
</evidence>
<evidence type="ECO:0000256" key="4">
    <source>
        <dbReference type="PIRSR" id="PIRSR001365-2"/>
    </source>
</evidence>
<dbReference type="PANTHER" id="PTHR12128">
    <property type="entry name" value="DIHYDRODIPICOLINATE SYNTHASE"/>
    <property type="match status" value="1"/>
</dbReference>
<accession>A0A1M5GG39</accession>
<evidence type="ECO:0000256" key="1">
    <source>
        <dbReference type="ARBA" id="ARBA00007592"/>
    </source>
</evidence>
<gene>
    <name evidence="5" type="ORF">SAMN02745206_03128</name>
</gene>
<dbReference type="Proteomes" id="UP000184076">
    <property type="component" value="Unassembled WGS sequence"/>
</dbReference>
<dbReference type="PIRSF" id="PIRSF001365">
    <property type="entry name" value="DHDPS"/>
    <property type="match status" value="1"/>
</dbReference>
<feature type="binding site" evidence="4">
    <location>
        <position position="207"/>
    </location>
    <ligand>
        <name>pyruvate</name>
        <dbReference type="ChEBI" id="CHEBI:15361"/>
    </ligand>
</feature>
<protein>
    <submittedName>
        <fullName evidence="5">4-hydroxy-tetrahydrodipicolinate synthase</fullName>
    </submittedName>
</protein>
<dbReference type="Pfam" id="PF00701">
    <property type="entry name" value="DHDPS"/>
    <property type="match status" value="1"/>
</dbReference>
<organism evidence="5 6">
    <name type="scientific">Desulfacinum infernum DSM 9756</name>
    <dbReference type="NCBI Taxonomy" id="1121391"/>
    <lineage>
        <taxon>Bacteria</taxon>
        <taxon>Pseudomonadati</taxon>
        <taxon>Thermodesulfobacteriota</taxon>
        <taxon>Syntrophobacteria</taxon>
        <taxon>Syntrophobacterales</taxon>
        <taxon>Syntrophobacteraceae</taxon>
        <taxon>Desulfacinum</taxon>
    </lineage>
</organism>
<dbReference type="RefSeq" id="WP_073041110.1">
    <property type="nucleotide sequence ID" value="NZ_FQVB01000037.1"/>
</dbReference>
<dbReference type="PANTHER" id="PTHR12128:SF66">
    <property type="entry name" value="4-HYDROXY-2-OXOGLUTARATE ALDOLASE, MITOCHONDRIAL"/>
    <property type="match status" value="1"/>
</dbReference>
<dbReference type="AlphaFoldDB" id="A0A1M5GG39"/>
<sequence>MAVVLEGIYPIVPTPFTESGAVDLESVERLAHFMVERGVHGLAVLGALGEGHKLSEAERRSVVETFRRRLPSEKGLVVGVRAPATDLAVAQARSARDLGADALLVGPPRVQKDDVLFTFYRRIHDAVDLPIIIHDYPAETGVLISVDLLARLHGECQRIQYVKLEDPPTGPKMEAVWKKAGKGLKIFGALGGLYALEELERGAVGIMTGFAYPELLVELHRRVREGRMGEAAELFYDMAALIRFEFQPGIGVSLRKHVLVRRGVFRTAVVRHPGPDADPVTLTQLFRIVDHLKRKGILLDGCL</sequence>
<evidence type="ECO:0000256" key="2">
    <source>
        <dbReference type="ARBA" id="ARBA00023239"/>
    </source>
</evidence>
<evidence type="ECO:0000256" key="3">
    <source>
        <dbReference type="PIRNR" id="PIRNR001365"/>
    </source>
</evidence>
<dbReference type="OrthoDB" id="199953at2"/>
<evidence type="ECO:0000313" key="6">
    <source>
        <dbReference type="Proteomes" id="UP000184076"/>
    </source>
</evidence>